<feature type="region of interest" description="Disordered" evidence="2">
    <location>
        <begin position="235"/>
        <end position="260"/>
    </location>
</feature>
<comment type="caution">
    <text evidence="4">The sequence shown here is derived from an EMBL/GenBank/DDBJ whole genome shotgun (WGS) entry which is preliminary data.</text>
</comment>
<proteinExistence type="inferred from homology"/>
<dbReference type="Proteomes" id="UP000467840">
    <property type="component" value="Chromosome 7"/>
</dbReference>
<dbReference type="Pfam" id="PF03195">
    <property type="entry name" value="LOB"/>
    <property type="match status" value="1"/>
</dbReference>
<sequence>MEKANPSKARAVWELDDHSTGTKREMDLEGSFRPSVSCISRREVFGASNVAKLLNELSTAQREDAVNSLAYEAEERLRDPVYGCVGLISILQQRLKQLQNDLYHAKKELAQYIGLVQCFPFCNPRRLCHNSIWQLAAAMAVRDQQEMFRAYDQQQQQQQQHQQHQNQSQHQQELVRFNSGFDAAGSVTATGYNQLSSASAMSPSLALGTYDNPFQIQPQAEHHHHQLQAQLLIQPQQPQQTQQQQQRSGSEEGRSVGPSC</sequence>
<protein>
    <recommendedName>
        <fullName evidence="3">LOB domain-containing protein</fullName>
    </recommendedName>
</protein>
<dbReference type="PANTHER" id="PTHR31301:SF68">
    <property type="entry name" value="LOB DOMAIN-CONTAINING PROTEIN 32-RELATED"/>
    <property type="match status" value="1"/>
</dbReference>
<feature type="compositionally biased region" description="Low complexity" evidence="2">
    <location>
        <begin position="153"/>
        <end position="172"/>
    </location>
</feature>
<evidence type="ECO:0000313" key="5">
    <source>
        <dbReference type="Proteomes" id="UP000467840"/>
    </source>
</evidence>
<dbReference type="InterPro" id="IPR004883">
    <property type="entry name" value="LOB"/>
</dbReference>
<evidence type="ECO:0000259" key="3">
    <source>
        <dbReference type="PROSITE" id="PS50891"/>
    </source>
</evidence>
<feature type="compositionally biased region" description="Low complexity" evidence="2">
    <location>
        <begin position="235"/>
        <end position="246"/>
    </location>
</feature>
<evidence type="ECO:0000313" key="4">
    <source>
        <dbReference type="EMBL" id="KAF2295191.1"/>
    </source>
</evidence>
<dbReference type="PROSITE" id="PS50891">
    <property type="entry name" value="LOB"/>
    <property type="match status" value="1"/>
</dbReference>
<reference evidence="4 5" key="1">
    <citation type="journal article" date="2020" name="Mol. Plant">
        <title>The Chromosome-Based Rubber Tree Genome Provides New Insights into Spurge Genome Evolution and Rubber Biosynthesis.</title>
        <authorList>
            <person name="Liu J."/>
            <person name="Shi C."/>
            <person name="Shi C.C."/>
            <person name="Li W."/>
            <person name="Zhang Q.J."/>
            <person name="Zhang Y."/>
            <person name="Li K."/>
            <person name="Lu H.F."/>
            <person name="Shi C."/>
            <person name="Zhu S.T."/>
            <person name="Xiao Z.Y."/>
            <person name="Nan H."/>
            <person name="Yue Y."/>
            <person name="Zhu X.G."/>
            <person name="Wu Y."/>
            <person name="Hong X.N."/>
            <person name="Fan G.Y."/>
            <person name="Tong Y."/>
            <person name="Zhang D."/>
            <person name="Mao C.L."/>
            <person name="Liu Y.L."/>
            <person name="Hao S.J."/>
            <person name="Liu W.Q."/>
            <person name="Lv M.Q."/>
            <person name="Zhang H.B."/>
            <person name="Liu Y."/>
            <person name="Hu-Tang G.R."/>
            <person name="Wang J.P."/>
            <person name="Wang J.H."/>
            <person name="Sun Y.H."/>
            <person name="Ni S.B."/>
            <person name="Chen W.B."/>
            <person name="Zhang X.C."/>
            <person name="Jiao Y.N."/>
            <person name="Eichler E.E."/>
            <person name="Li G.H."/>
            <person name="Liu X."/>
            <person name="Gao L.Z."/>
        </authorList>
    </citation>
    <scope>NUCLEOTIDE SEQUENCE [LARGE SCALE GENOMIC DNA]</scope>
    <source>
        <strain evidence="5">cv. GT1</strain>
        <tissue evidence="4">Leaf</tissue>
    </source>
</reference>
<organism evidence="4 5">
    <name type="scientific">Hevea brasiliensis</name>
    <name type="common">Para rubber tree</name>
    <name type="synonym">Siphonia brasiliensis</name>
    <dbReference type="NCBI Taxonomy" id="3981"/>
    <lineage>
        <taxon>Eukaryota</taxon>
        <taxon>Viridiplantae</taxon>
        <taxon>Streptophyta</taxon>
        <taxon>Embryophyta</taxon>
        <taxon>Tracheophyta</taxon>
        <taxon>Spermatophyta</taxon>
        <taxon>Magnoliopsida</taxon>
        <taxon>eudicotyledons</taxon>
        <taxon>Gunneridae</taxon>
        <taxon>Pentapetalae</taxon>
        <taxon>rosids</taxon>
        <taxon>fabids</taxon>
        <taxon>Malpighiales</taxon>
        <taxon>Euphorbiaceae</taxon>
        <taxon>Crotonoideae</taxon>
        <taxon>Micrandreae</taxon>
        <taxon>Hevea</taxon>
    </lineage>
</organism>
<feature type="domain" description="LOB" evidence="3">
    <location>
        <begin position="1"/>
        <end position="109"/>
    </location>
</feature>
<comment type="similarity">
    <text evidence="1">Belongs to the LOB domain-containing protein family.</text>
</comment>
<feature type="region of interest" description="Disordered" evidence="2">
    <location>
        <begin position="150"/>
        <end position="172"/>
    </location>
</feature>
<dbReference type="PANTHER" id="PTHR31301">
    <property type="entry name" value="LOB DOMAIN-CONTAINING PROTEIN 4-RELATED"/>
    <property type="match status" value="1"/>
</dbReference>
<dbReference type="EMBL" id="JAAGAX010000013">
    <property type="protein sequence ID" value="KAF2295191.1"/>
    <property type="molecule type" value="Genomic_DNA"/>
</dbReference>
<evidence type="ECO:0000256" key="2">
    <source>
        <dbReference type="SAM" id="MobiDB-lite"/>
    </source>
</evidence>
<name>A0A6A6L1L7_HEVBR</name>
<dbReference type="AlphaFoldDB" id="A0A6A6L1L7"/>
<evidence type="ECO:0000256" key="1">
    <source>
        <dbReference type="ARBA" id="ARBA00005474"/>
    </source>
</evidence>
<keyword evidence="5" id="KW-1185">Reference proteome</keyword>
<accession>A0A6A6L1L7</accession>
<gene>
    <name evidence="4" type="ORF">GH714_031999</name>
</gene>